<keyword evidence="6" id="KW-1185">Reference proteome</keyword>
<evidence type="ECO:0000256" key="1">
    <source>
        <dbReference type="ARBA" id="ARBA00022574"/>
    </source>
</evidence>
<dbReference type="PANTHER" id="PTHR19857">
    <property type="entry name" value="MITOCHONDRIAL DIVISION PROTEIN 1-RELATED"/>
    <property type="match status" value="1"/>
</dbReference>
<evidence type="ECO:0000256" key="4">
    <source>
        <dbReference type="SAM" id="MobiDB-lite"/>
    </source>
</evidence>
<proteinExistence type="predicted"/>
<protein>
    <submittedName>
        <fullName evidence="5">Uncharacterized protein</fullName>
    </submittedName>
</protein>
<dbReference type="AlphaFoldDB" id="A0ABD3PFV8"/>
<comment type="caution">
    <text evidence="5">The sequence shown here is derived from an EMBL/GenBank/DDBJ whole genome shotgun (WGS) entry which is preliminary data.</text>
</comment>
<dbReference type="EMBL" id="JALLPJ020000636">
    <property type="protein sequence ID" value="KAL3786787.1"/>
    <property type="molecule type" value="Genomic_DNA"/>
</dbReference>
<dbReference type="CDD" id="cd00200">
    <property type="entry name" value="WD40"/>
    <property type="match status" value="1"/>
</dbReference>
<feature type="compositionally biased region" description="Acidic residues" evidence="4">
    <location>
        <begin position="25"/>
        <end position="41"/>
    </location>
</feature>
<keyword evidence="1 3" id="KW-0853">WD repeat</keyword>
<keyword evidence="2" id="KW-0677">Repeat</keyword>
<feature type="region of interest" description="Disordered" evidence="4">
    <location>
        <begin position="1"/>
        <end position="53"/>
    </location>
</feature>
<dbReference type="InterPro" id="IPR001680">
    <property type="entry name" value="WD40_rpt"/>
</dbReference>
<organism evidence="5 6">
    <name type="scientific">Cyclotella atomus</name>
    <dbReference type="NCBI Taxonomy" id="382360"/>
    <lineage>
        <taxon>Eukaryota</taxon>
        <taxon>Sar</taxon>
        <taxon>Stramenopiles</taxon>
        <taxon>Ochrophyta</taxon>
        <taxon>Bacillariophyta</taxon>
        <taxon>Coscinodiscophyceae</taxon>
        <taxon>Thalassiosirophycidae</taxon>
        <taxon>Stephanodiscales</taxon>
        <taxon>Stephanodiscaceae</taxon>
        <taxon>Cyclotella</taxon>
    </lineage>
</organism>
<dbReference type="SMART" id="SM00320">
    <property type="entry name" value="WD40"/>
    <property type="match status" value="7"/>
</dbReference>
<dbReference type="SUPFAM" id="SSF50978">
    <property type="entry name" value="WD40 repeat-like"/>
    <property type="match status" value="1"/>
</dbReference>
<dbReference type="InterPro" id="IPR036322">
    <property type="entry name" value="WD40_repeat_dom_sf"/>
</dbReference>
<dbReference type="Gene3D" id="2.130.10.10">
    <property type="entry name" value="YVTN repeat-like/Quinoprotein amine dehydrogenase"/>
    <property type="match status" value="1"/>
</dbReference>
<evidence type="ECO:0000313" key="5">
    <source>
        <dbReference type="EMBL" id="KAL3786787.1"/>
    </source>
</evidence>
<feature type="compositionally biased region" description="Acidic residues" evidence="4">
    <location>
        <begin position="1"/>
        <end position="13"/>
    </location>
</feature>
<dbReference type="Proteomes" id="UP001530400">
    <property type="component" value="Unassembled WGS sequence"/>
</dbReference>
<gene>
    <name evidence="5" type="ORF">ACHAWO_002423</name>
</gene>
<accession>A0ABD3PFV8</accession>
<dbReference type="PROSITE" id="PS50294">
    <property type="entry name" value="WD_REPEATS_REGION"/>
    <property type="match status" value="1"/>
</dbReference>
<dbReference type="PROSITE" id="PS50082">
    <property type="entry name" value="WD_REPEATS_2"/>
    <property type="match status" value="1"/>
</dbReference>
<dbReference type="InterPro" id="IPR015943">
    <property type="entry name" value="WD40/YVTN_repeat-like_dom_sf"/>
</dbReference>
<evidence type="ECO:0000313" key="6">
    <source>
        <dbReference type="Proteomes" id="UP001530400"/>
    </source>
</evidence>
<dbReference type="Pfam" id="PF00400">
    <property type="entry name" value="WD40"/>
    <property type="match status" value="4"/>
</dbReference>
<sequence>MTDTQEDYDEEPTFIDMNSAVEVNIPDEGEPMDDGDDDDEAIKDSLSPPHGDQEMQAAAAAAVQDLAKITLTPHKDAIYAICTHYDSESKILSIVSGAGDDRAYLHFISSNNNTDTSSSVQTIPLVHPHTDSISSVSINNEYVNKDVSGKPQKKLVAVGSYDGAIVLYDAVDGGLVKVLEGPSDVEWCCFHPKGGTVLLAGSIADGTIWMYHTPSFQCLQVFVGHENGVTAGAFTPDGKWVVSAGQDGTIRIWAPKTGMSKHVFRLMDMGPNYGEEEGPGPGLTCLAVGGGADGQLAIAGGEDGNAYVVHVQGKKVVATLTHFEESTVPQANNDNDDMDEDDGGARSVEAVGFCPANIPGTAHWCATAGVDGVLKIWNLNVGGGSAQLRQKCIRDDVKAGITRLRWHNSLPLVLASYTDGCVCIWDARVGTIVQTLTGHEDMINDMDVSFIDGGAASVVVTGSDDKAVKSTDTGDYMPTNQEDIDMMNELAFTDGIYGSQVGIDNANRDKGPGLPGMEHLREDAIMSEGIEMHEDIPSDMEFIPSSVPDGHIEFYTGQRIDYEIIPFCTGFEDYYAAFTKDSSPVFHGAVGRMDRRGGESSWLTVVCENNGQEGPFEGTIVVNLPDDGSKLTYTVKAINGY</sequence>
<feature type="repeat" description="WD" evidence="3">
    <location>
        <begin position="222"/>
        <end position="263"/>
    </location>
</feature>
<dbReference type="PANTHER" id="PTHR19857:SF8">
    <property type="entry name" value="ANGIO-ASSOCIATED MIGRATORY CELL PROTEIN"/>
    <property type="match status" value="1"/>
</dbReference>
<evidence type="ECO:0000256" key="3">
    <source>
        <dbReference type="PROSITE-ProRule" id="PRU00221"/>
    </source>
</evidence>
<dbReference type="InterPro" id="IPR051179">
    <property type="entry name" value="WD_repeat_multifunction"/>
</dbReference>
<reference evidence="5 6" key="1">
    <citation type="submission" date="2024-10" db="EMBL/GenBank/DDBJ databases">
        <title>Updated reference genomes for cyclostephanoid diatoms.</title>
        <authorList>
            <person name="Roberts W.R."/>
            <person name="Alverson A.J."/>
        </authorList>
    </citation>
    <scope>NUCLEOTIDE SEQUENCE [LARGE SCALE GENOMIC DNA]</scope>
    <source>
        <strain evidence="5 6">AJA010-31</strain>
    </source>
</reference>
<name>A0ABD3PFV8_9STRA</name>
<evidence type="ECO:0000256" key="2">
    <source>
        <dbReference type="ARBA" id="ARBA00022737"/>
    </source>
</evidence>